<feature type="region of interest" description="Disordered" evidence="1">
    <location>
        <begin position="258"/>
        <end position="278"/>
    </location>
</feature>
<gene>
    <name evidence="2" type="ORF">GWK47_015493</name>
</gene>
<evidence type="ECO:0000313" key="2">
    <source>
        <dbReference type="EMBL" id="KAG0713764.1"/>
    </source>
</evidence>
<dbReference type="Proteomes" id="UP000770661">
    <property type="component" value="Unassembled WGS sequence"/>
</dbReference>
<proteinExistence type="predicted"/>
<dbReference type="OrthoDB" id="4230923at2759"/>
<feature type="compositionally biased region" description="Pro residues" evidence="1">
    <location>
        <begin position="83"/>
        <end position="97"/>
    </location>
</feature>
<dbReference type="AlphaFoldDB" id="A0A8J5CKL7"/>
<organism evidence="2 3">
    <name type="scientific">Chionoecetes opilio</name>
    <name type="common">Atlantic snow crab</name>
    <name type="synonym">Cancer opilio</name>
    <dbReference type="NCBI Taxonomy" id="41210"/>
    <lineage>
        <taxon>Eukaryota</taxon>
        <taxon>Metazoa</taxon>
        <taxon>Ecdysozoa</taxon>
        <taxon>Arthropoda</taxon>
        <taxon>Crustacea</taxon>
        <taxon>Multicrustacea</taxon>
        <taxon>Malacostraca</taxon>
        <taxon>Eumalacostraca</taxon>
        <taxon>Eucarida</taxon>
        <taxon>Decapoda</taxon>
        <taxon>Pleocyemata</taxon>
        <taxon>Brachyura</taxon>
        <taxon>Eubrachyura</taxon>
        <taxon>Majoidea</taxon>
        <taxon>Majidae</taxon>
        <taxon>Chionoecetes</taxon>
    </lineage>
</organism>
<evidence type="ECO:0000256" key="1">
    <source>
        <dbReference type="SAM" id="MobiDB-lite"/>
    </source>
</evidence>
<feature type="compositionally biased region" description="Polar residues" evidence="1">
    <location>
        <begin position="109"/>
        <end position="128"/>
    </location>
</feature>
<comment type="caution">
    <text evidence="2">The sequence shown here is derived from an EMBL/GenBank/DDBJ whole genome shotgun (WGS) entry which is preliminary data.</text>
</comment>
<accession>A0A8J5CKL7</accession>
<sequence length="278" mass="30652">MVRVPLTEGFETPYTLIDAIEDVYPELNFTARPGRDNDFLLHPKDEETLAALLSLTSVNSKPVKLHLVQPTPPKITGIGGVGTPPPAGTPSKTPPCPGDDSLHRHERWSLNTSGSRHTEGTNSTQSAGPGSVGNILPPPLLPGAHALLSLPRFRPHHLSLSTGQEMRYMQRPSRHLHMSREIQKKGTNHIVLPHLRAAKLTTHGTPNAKRGNDTSFREYKVKPHGWRNTPRPHQEPSHGALLVSPAPHNLLLPTSSRSFHPYLLPRSRHDKINPRSPP</sequence>
<dbReference type="EMBL" id="JACEEZ010021112">
    <property type="protein sequence ID" value="KAG0713764.1"/>
    <property type="molecule type" value="Genomic_DNA"/>
</dbReference>
<protein>
    <submittedName>
        <fullName evidence="2">Uncharacterized protein</fullName>
    </submittedName>
</protein>
<evidence type="ECO:0000313" key="3">
    <source>
        <dbReference type="Proteomes" id="UP000770661"/>
    </source>
</evidence>
<keyword evidence="3" id="KW-1185">Reference proteome</keyword>
<reference evidence="2" key="1">
    <citation type="submission" date="2020-07" db="EMBL/GenBank/DDBJ databases">
        <title>The High-quality genome of the commercially important snow crab, Chionoecetes opilio.</title>
        <authorList>
            <person name="Jeong J.-H."/>
            <person name="Ryu S."/>
        </authorList>
    </citation>
    <scope>NUCLEOTIDE SEQUENCE</scope>
    <source>
        <strain evidence="2">MADBK_172401_WGS</strain>
        <tissue evidence="2">Digestive gland</tissue>
    </source>
</reference>
<feature type="region of interest" description="Disordered" evidence="1">
    <location>
        <begin position="70"/>
        <end position="137"/>
    </location>
</feature>
<name>A0A8J5CKL7_CHIOP</name>